<organism evidence="3 4">
    <name type="scientific">Corynebacterium stationis</name>
    <dbReference type="NCBI Taxonomy" id="1705"/>
    <lineage>
        <taxon>Bacteria</taxon>
        <taxon>Bacillati</taxon>
        <taxon>Actinomycetota</taxon>
        <taxon>Actinomycetes</taxon>
        <taxon>Mycobacteriales</taxon>
        <taxon>Corynebacteriaceae</taxon>
        <taxon>Corynebacterium</taxon>
    </lineage>
</organism>
<reference evidence="4" key="1">
    <citation type="submission" date="2016-02" db="EMBL/GenBank/DDBJ databases">
        <authorList>
            <person name="Kaur G."/>
            <person name="Nair G.R."/>
            <person name="Mayilraj S."/>
        </authorList>
    </citation>
    <scope>NUCLEOTIDE SEQUENCE [LARGE SCALE GENOMIC DNA]</scope>
    <source>
        <strain evidence="4">GA-15</strain>
    </source>
</reference>
<dbReference type="InterPro" id="IPR029058">
    <property type="entry name" value="AB_hydrolase_fold"/>
</dbReference>
<evidence type="ECO:0000256" key="2">
    <source>
        <dbReference type="SAM" id="Phobius"/>
    </source>
</evidence>
<dbReference type="SUPFAM" id="SSF53474">
    <property type="entry name" value="alpha/beta-Hydrolases"/>
    <property type="match status" value="1"/>
</dbReference>
<protein>
    <recommendedName>
        <fullName evidence="5">Alpha/beta hydrolase</fullName>
    </recommendedName>
</protein>
<dbReference type="Gene3D" id="3.40.50.1820">
    <property type="entry name" value="alpha/beta hydrolase"/>
    <property type="match status" value="1"/>
</dbReference>
<proteinExistence type="predicted"/>
<feature type="transmembrane region" description="Helical" evidence="2">
    <location>
        <begin position="448"/>
        <end position="470"/>
    </location>
</feature>
<sequence>MSENKTLLFLHGVSPKGAEEPEQRRKWRESLWSQLSKLGYEDFDSIQIVAPEYADLLSSDEKDKNVPMPPTVKPPKGKQDILAAKLRYNERLSALEMKLGHNLEKQGFPFAEPIGYAGVNLPPLTQAKAYISDDDVRAQVLQRILDALPESGNIFIIGHSLGSVIAADLISRLPEELTIDGLITIGSPLGHPYFSNRRLTSDLETPPLNLGWWVNFWGARDAVAAARGVSAKFPWVLDQKVDTGLTNPHASSLYLADETIAKTVGVTLLGSTNKSVVLGSTSVDVRFDDSEWPLIAGLRYLYLIEVYLGEEKKPGDKLQRFSQARKFVQHKVVTEMIGNRKKHEKPVPSALYEMVIELGTSVGSSAPEPPSPTPIDKEVALQVLPLLFTENLLHPFEIDIDKDIRVKAARDLTAGLHHTGKLGKQILDDLDLVNAKLSGNKRSSFRKYGIAGVGFAAVVVATGGLALAAAPGLAGGAMITSALASFGPGGMIGGLATSGSLIAAGSGTLGLSLSNPESPTAEVEGILLFPLVEATLRKNEGYEVSNKVWHDVVEAEGNLRREYQHLSVISESDAPAVVSLKNKLDLIQRALDYLTELGIGPESNAPEYDNPKAVGNFRPKFLTRGESQ</sequence>
<accession>A0A177IPI8</accession>
<name>A0A177IPI8_9CORY</name>
<dbReference type="OrthoDB" id="3483116at2"/>
<keyword evidence="2" id="KW-0812">Transmembrane</keyword>
<evidence type="ECO:0000256" key="1">
    <source>
        <dbReference type="SAM" id="MobiDB-lite"/>
    </source>
</evidence>
<dbReference type="Proteomes" id="UP000076947">
    <property type="component" value="Unassembled WGS sequence"/>
</dbReference>
<gene>
    <name evidence="3" type="ORF">AYJ05_12080</name>
</gene>
<keyword evidence="2" id="KW-1133">Transmembrane helix</keyword>
<dbReference type="AlphaFoldDB" id="A0A177IPI8"/>
<feature type="transmembrane region" description="Helical" evidence="2">
    <location>
        <begin position="482"/>
        <end position="504"/>
    </location>
</feature>
<evidence type="ECO:0000313" key="3">
    <source>
        <dbReference type="EMBL" id="OAH30789.1"/>
    </source>
</evidence>
<evidence type="ECO:0000313" key="4">
    <source>
        <dbReference type="Proteomes" id="UP000076947"/>
    </source>
</evidence>
<evidence type="ECO:0008006" key="5">
    <source>
        <dbReference type="Google" id="ProtNLM"/>
    </source>
</evidence>
<dbReference type="EMBL" id="LSTQ01000007">
    <property type="protein sequence ID" value="OAH30789.1"/>
    <property type="molecule type" value="Genomic_DNA"/>
</dbReference>
<keyword evidence="2" id="KW-0472">Membrane</keyword>
<dbReference type="RefSeq" id="WP_066838275.1">
    <property type="nucleotide sequence ID" value="NZ_LSTQ01000007.1"/>
</dbReference>
<keyword evidence="4" id="KW-1185">Reference proteome</keyword>
<comment type="caution">
    <text evidence="3">The sequence shown here is derived from an EMBL/GenBank/DDBJ whole genome shotgun (WGS) entry which is preliminary data.</text>
</comment>
<feature type="region of interest" description="Disordered" evidence="1">
    <location>
        <begin position="603"/>
        <end position="628"/>
    </location>
</feature>